<dbReference type="AlphaFoldDB" id="A0A914N615"/>
<protein>
    <submittedName>
        <fullName evidence="3">Candidate secreted effector</fullName>
    </submittedName>
</protein>
<feature type="compositionally biased region" description="Low complexity" evidence="1">
    <location>
        <begin position="141"/>
        <end position="177"/>
    </location>
</feature>
<dbReference type="Proteomes" id="UP000887563">
    <property type="component" value="Unplaced"/>
</dbReference>
<evidence type="ECO:0000256" key="1">
    <source>
        <dbReference type="SAM" id="MobiDB-lite"/>
    </source>
</evidence>
<dbReference type="WBParaSite" id="Minc3s04199g35725">
    <property type="protein sequence ID" value="Minc3s04199g35725"/>
    <property type="gene ID" value="Minc3s04199g35725"/>
</dbReference>
<evidence type="ECO:0000313" key="2">
    <source>
        <dbReference type="Proteomes" id="UP000887563"/>
    </source>
</evidence>
<reference evidence="3" key="1">
    <citation type="submission" date="2022-11" db="UniProtKB">
        <authorList>
            <consortium name="WormBaseParasite"/>
        </authorList>
    </citation>
    <scope>IDENTIFICATION</scope>
</reference>
<name>A0A914N615_MELIC</name>
<feature type="compositionally biased region" description="Low complexity" evidence="1">
    <location>
        <begin position="107"/>
        <end position="128"/>
    </location>
</feature>
<proteinExistence type="predicted"/>
<feature type="compositionally biased region" description="Acidic residues" evidence="1">
    <location>
        <begin position="95"/>
        <end position="106"/>
    </location>
</feature>
<organism evidence="2 3">
    <name type="scientific">Meloidogyne incognita</name>
    <name type="common">Southern root-knot nematode worm</name>
    <name type="synonym">Oxyuris incognita</name>
    <dbReference type="NCBI Taxonomy" id="6306"/>
    <lineage>
        <taxon>Eukaryota</taxon>
        <taxon>Metazoa</taxon>
        <taxon>Ecdysozoa</taxon>
        <taxon>Nematoda</taxon>
        <taxon>Chromadorea</taxon>
        <taxon>Rhabditida</taxon>
        <taxon>Tylenchina</taxon>
        <taxon>Tylenchomorpha</taxon>
        <taxon>Tylenchoidea</taxon>
        <taxon>Meloidogynidae</taxon>
        <taxon>Meloidogyninae</taxon>
        <taxon>Meloidogyne</taxon>
        <taxon>Meloidogyne incognita group</taxon>
    </lineage>
</organism>
<sequence length="177" mass="17598">MSCEGENKSRFIAIMGIMNLRLCGVVLRDEIGVVALDEVDELGDAVVSVDAGVAVGETVWPPKEVEEPDDDSVAGGVAVGAPLTPPGEVEPAPAEVDEPGDADDDSVAVGVTVGDPLTPPGEVEPAPAEVDEPGDADDDSVAGGVAVGDPLTPPGEVEPAPVDGPVVVVPVGPTVVV</sequence>
<evidence type="ECO:0000313" key="3">
    <source>
        <dbReference type="WBParaSite" id="Minc3s04199g35725"/>
    </source>
</evidence>
<keyword evidence="2" id="KW-1185">Reference proteome</keyword>
<feature type="region of interest" description="Disordered" evidence="1">
    <location>
        <begin position="61"/>
        <end position="177"/>
    </location>
</feature>
<accession>A0A914N615</accession>
<feature type="compositionally biased region" description="Acidic residues" evidence="1">
    <location>
        <begin position="129"/>
        <end position="140"/>
    </location>
</feature>